<sequence>MQILHISDTHLGCMQFNLKEREEDVYEAFNEAIDTAVKDRVDAVIHAGDIFHTPKPSGTAMLRLGEALKKLNEYGIRFFFILGEHDISRVRDTPSPYVFHRLGMATYVGDGKPHIHKDMLLIGFHKHKKSESDDLRGKLRSIINLADAKRRVLLLHQGLGEFHPYANELSMNDLPLGFNYYAMGHLHDHAMKPYGDGVVCYPGSIDPTPGEGIREFKKGFCIVDLSGSEARVDFIQVRSSRRHMEYVIEYERLDDLISRVREDVKGLKKKPVVAVRIKGSKGIDSATIASILSRLNDICLHYRWEVESTSKASAGRLYDAKPDIDKELLKLAKDALANEDHANLAINELLPLLSDGDVDGAIDMIWKRFEEGRSATGR</sequence>
<feature type="domain" description="Calcineurin-like phosphoesterase" evidence="6">
    <location>
        <begin position="1"/>
        <end position="209"/>
    </location>
</feature>
<dbReference type="SUPFAM" id="SSF56300">
    <property type="entry name" value="Metallo-dependent phosphatases"/>
    <property type="match status" value="1"/>
</dbReference>
<dbReference type="InterPro" id="IPR041796">
    <property type="entry name" value="Mre11_N"/>
</dbReference>
<dbReference type="EMBL" id="LT981265">
    <property type="protein sequence ID" value="SPC34424.1"/>
    <property type="molecule type" value="Genomic_DNA"/>
</dbReference>
<keyword evidence="4 5" id="KW-0464">Manganese</keyword>
<reference evidence="8" key="1">
    <citation type="submission" date="2018-01" db="EMBL/GenBank/DDBJ databases">
        <authorList>
            <person name="Kerou L M."/>
        </authorList>
    </citation>
    <scope>NUCLEOTIDE SEQUENCE [LARGE SCALE GENOMIC DNA]</scope>
    <source>
        <strain evidence="8">SCU2</strain>
    </source>
</reference>
<keyword evidence="5" id="KW-0269">Exonuclease</keyword>
<dbReference type="RefSeq" id="WP_103286922.1">
    <property type="nucleotide sequence ID" value="NZ_LT981265.1"/>
</dbReference>
<dbReference type="InterPro" id="IPR032885">
    <property type="entry name" value="Mre11_archaea-type"/>
</dbReference>
<dbReference type="PANTHER" id="PTHR30337">
    <property type="entry name" value="COMPONENT OF ATP-DEPENDENT DSDNA EXONUCLEASE"/>
    <property type="match status" value="1"/>
</dbReference>
<dbReference type="GeneID" id="41595257"/>
<feature type="binding site" evidence="5">
    <location>
        <position position="84"/>
    </location>
    <ligand>
        <name>Mn(2+)</name>
        <dbReference type="ChEBI" id="CHEBI:29035"/>
        <label>2</label>
    </ligand>
</feature>
<evidence type="ECO:0000256" key="3">
    <source>
        <dbReference type="ARBA" id="ARBA00022801"/>
    </source>
</evidence>
<feature type="binding site" evidence="5">
    <location>
        <position position="185"/>
    </location>
    <ligand>
        <name>Mn(2+)</name>
        <dbReference type="ChEBI" id="CHEBI:29035"/>
        <label>2</label>
    </ligand>
</feature>
<dbReference type="GO" id="GO:0004519">
    <property type="term" value="F:endonuclease activity"/>
    <property type="evidence" value="ECO:0007669"/>
    <property type="project" value="UniProtKB-UniRule"/>
</dbReference>
<feature type="binding site" evidence="5">
    <location>
        <position position="10"/>
    </location>
    <ligand>
        <name>Mn(2+)</name>
        <dbReference type="ChEBI" id="CHEBI:29035"/>
        <label>1</label>
    </ligand>
</feature>
<comment type="function">
    <text evidence="5">Part of the Rad50/Mre11 complex, which is involved in the early steps of DNA double-strand break (DSB) repair. The complex may facilitate opening of the processed DNA ends to aid in the recruitment of HerA and NurA. Mre11 binds to DSB ends and has both double-stranded 3'-5' exonuclease activity and single-stranded endonuclease activity.</text>
</comment>
<evidence type="ECO:0000256" key="4">
    <source>
        <dbReference type="ARBA" id="ARBA00023211"/>
    </source>
</evidence>
<evidence type="ECO:0000313" key="8">
    <source>
        <dbReference type="Proteomes" id="UP000236248"/>
    </source>
</evidence>
<dbReference type="InterPro" id="IPR024654">
    <property type="entry name" value="Calcineurin-like_PHP_lpxH"/>
</dbReference>
<keyword evidence="8" id="KW-1185">Reference proteome</keyword>
<feature type="active site" description="Proton donor" evidence="5">
    <location>
        <position position="85"/>
    </location>
</feature>
<dbReference type="Proteomes" id="UP000236248">
    <property type="component" value="Chromosome NCAV"/>
</dbReference>
<comment type="activity regulation">
    <text evidence="5">Nuclease activity is regulated by Rad50.</text>
</comment>
<dbReference type="EC" id="3.1.-.-" evidence="5"/>
<dbReference type="Gene3D" id="3.60.21.10">
    <property type="match status" value="1"/>
</dbReference>
<dbReference type="Pfam" id="PF12850">
    <property type="entry name" value="Metallophos_2"/>
    <property type="match status" value="1"/>
</dbReference>
<dbReference type="InterPro" id="IPR029052">
    <property type="entry name" value="Metallo-depent_PP-like"/>
</dbReference>
<dbReference type="KEGG" id="ncv:NCAV_1257"/>
<protein>
    <recommendedName>
        <fullName evidence="5">DNA double-strand break repair protein Mre11</fullName>
        <ecNumber evidence="5">3.1.-.-</ecNumber>
    </recommendedName>
</protein>
<dbReference type="CDD" id="cd00840">
    <property type="entry name" value="MPP_Mre11_N"/>
    <property type="match status" value="1"/>
</dbReference>
<comment type="cofactor">
    <cofactor evidence="5">
        <name>Mn(2+)</name>
        <dbReference type="ChEBI" id="CHEBI:29035"/>
    </cofactor>
    <text evidence="5">Binds 2 manganese ions per subunit.</text>
</comment>
<dbReference type="InterPro" id="IPR050535">
    <property type="entry name" value="DNA_Repair-Maintenance_Comp"/>
</dbReference>
<feature type="binding site" evidence="5">
    <location>
        <position position="8"/>
    </location>
    <ligand>
        <name>Mn(2+)</name>
        <dbReference type="ChEBI" id="CHEBI:29035"/>
        <label>1</label>
    </ligand>
</feature>
<evidence type="ECO:0000256" key="1">
    <source>
        <dbReference type="ARBA" id="ARBA00022723"/>
    </source>
</evidence>
<keyword evidence="5" id="KW-0540">Nuclease</keyword>
<dbReference type="GO" id="GO:0030145">
    <property type="term" value="F:manganese ion binding"/>
    <property type="evidence" value="ECO:0007669"/>
    <property type="project" value="UniProtKB-UniRule"/>
</dbReference>
<keyword evidence="5" id="KW-0227">DNA damage</keyword>
<dbReference type="HAMAP" id="MF_02044">
    <property type="entry name" value="Mre11"/>
    <property type="match status" value="1"/>
</dbReference>
<dbReference type="GO" id="GO:0008408">
    <property type="term" value="F:3'-5' exonuclease activity"/>
    <property type="evidence" value="ECO:0007669"/>
    <property type="project" value="UniProtKB-UniRule"/>
</dbReference>
<feature type="binding site" evidence="5">
    <location>
        <position position="187"/>
    </location>
    <ligand>
        <name>Mn(2+)</name>
        <dbReference type="ChEBI" id="CHEBI:29035"/>
        <label>1</label>
    </ligand>
</feature>
<organism evidence="7 8">
    <name type="scientific">Candidatus Nitrosocaldus cavascurensis</name>
    <dbReference type="NCBI Taxonomy" id="2058097"/>
    <lineage>
        <taxon>Archaea</taxon>
        <taxon>Nitrososphaerota</taxon>
        <taxon>Nitrososphaeria</taxon>
        <taxon>Candidatus Nitrosocaldales</taxon>
        <taxon>Candidatus Nitrosocaldaceae</taxon>
        <taxon>Candidatus Nitrosocaldus</taxon>
    </lineage>
</organism>
<dbReference type="GO" id="GO:0000403">
    <property type="term" value="F:Y-form DNA binding"/>
    <property type="evidence" value="ECO:0007669"/>
    <property type="project" value="UniProtKB-UniRule"/>
</dbReference>
<keyword evidence="5" id="KW-0234">DNA repair</keyword>
<dbReference type="PANTHER" id="PTHR30337:SF0">
    <property type="entry name" value="NUCLEASE SBCCD SUBUNIT D"/>
    <property type="match status" value="1"/>
</dbReference>
<accession>A0A2K5AS44</accession>
<dbReference type="GO" id="GO:0006302">
    <property type="term" value="P:double-strand break repair"/>
    <property type="evidence" value="ECO:0007669"/>
    <property type="project" value="UniProtKB-UniRule"/>
</dbReference>
<feature type="binding site" evidence="5">
    <location>
        <position position="49"/>
    </location>
    <ligand>
        <name>Mn(2+)</name>
        <dbReference type="ChEBI" id="CHEBI:29035"/>
        <label>1</label>
    </ligand>
</feature>
<comment type="similarity">
    <text evidence="5">Belongs to the MRE11/RAD32 family.</text>
</comment>
<evidence type="ECO:0000259" key="6">
    <source>
        <dbReference type="Pfam" id="PF12850"/>
    </source>
</evidence>
<feature type="binding site" evidence="5">
    <location>
        <position position="156"/>
    </location>
    <ligand>
        <name>Mn(2+)</name>
        <dbReference type="ChEBI" id="CHEBI:29035"/>
        <label>2</label>
    </ligand>
</feature>
<proteinExistence type="inferred from homology"/>
<evidence type="ECO:0000256" key="5">
    <source>
        <dbReference type="HAMAP-Rule" id="MF_02044"/>
    </source>
</evidence>
<comment type="subunit">
    <text evidence="5">Homodimer. Forms a heterotetramer composed of two Mre11 subunits and two Rad50 subunits.</text>
</comment>
<feature type="binding site" evidence="5">
    <location>
        <position position="49"/>
    </location>
    <ligand>
        <name>Mn(2+)</name>
        <dbReference type="ChEBI" id="CHEBI:29035"/>
        <label>2</label>
    </ligand>
</feature>
<gene>
    <name evidence="7" type="primary">mre</name>
    <name evidence="5" type="synonym">mre11</name>
    <name evidence="7" type="ORF">NCAV_1257</name>
</gene>
<name>A0A2K5AS44_9ARCH</name>
<keyword evidence="2 5" id="KW-0255">Endonuclease</keyword>
<keyword evidence="1 5" id="KW-0479">Metal-binding</keyword>
<dbReference type="AlphaFoldDB" id="A0A2K5AS44"/>
<evidence type="ECO:0000256" key="2">
    <source>
        <dbReference type="ARBA" id="ARBA00022759"/>
    </source>
</evidence>
<dbReference type="GO" id="GO:0045027">
    <property type="term" value="F:DNA end binding"/>
    <property type="evidence" value="ECO:0007669"/>
    <property type="project" value="UniProtKB-UniRule"/>
</dbReference>
<evidence type="ECO:0000313" key="7">
    <source>
        <dbReference type="EMBL" id="SPC34424.1"/>
    </source>
</evidence>
<keyword evidence="3 5" id="KW-0378">Hydrolase</keyword>